<dbReference type="Proteomes" id="UP001476798">
    <property type="component" value="Unassembled WGS sequence"/>
</dbReference>
<evidence type="ECO:0000313" key="1">
    <source>
        <dbReference type="EMBL" id="MEQ2184337.1"/>
    </source>
</evidence>
<proteinExistence type="predicted"/>
<organism evidence="1 2">
    <name type="scientific">Goodea atripinnis</name>
    <dbReference type="NCBI Taxonomy" id="208336"/>
    <lineage>
        <taxon>Eukaryota</taxon>
        <taxon>Metazoa</taxon>
        <taxon>Chordata</taxon>
        <taxon>Craniata</taxon>
        <taxon>Vertebrata</taxon>
        <taxon>Euteleostomi</taxon>
        <taxon>Actinopterygii</taxon>
        <taxon>Neopterygii</taxon>
        <taxon>Teleostei</taxon>
        <taxon>Neoteleostei</taxon>
        <taxon>Acanthomorphata</taxon>
        <taxon>Ovalentaria</taxon>
        <taxon>Atherinomorphae</taxon>
        <taxon>Cyprinodontiformes</taxon>
        <taxon>Goodeidae</taxon>
        <taxon>Goodea</taxon>
    </lineage>
</organism>
<accession>A0ABV0PLF5</accession>
<reference evidence="1 2" key="1">
    <citation type="submission" date="2021-06" db="EMBL/GenBank/DDBJ databases">
        <authorList>
            <person name="Palmer J.M."/>
        </authorList>
    </citation>
    <scope>NUCLEOTIDE SEQUENCE [LARGE SCALE GENOMIC DNA]</scope>
    <source>
        <strain evidence="1 2">GA_2019</strain>
        <tissue evidence="1">Muscle</tissue>
    </source>
</reference>
<keyword evidence="2" id="KW-1185">Reference proteome</keyword>
<sequence length="105" mass="11967">MWSHPSVSHPLISFSKDASLKLNAVEIQRGFCYKGRIFLAGFKKQTNSDLKQKGNTKAYRHMSATTDLLKAFKLTELEQVCRKIQIVRKYSTTEMGSSKPAVPWM</sequence>
<dbReference type="EMBL" id="JAHRIO010080291">
    <property type="protein sequence ID" value="MEQ2184337.1"/>
    <property type="molecule type" value="Genomic_DNA"/>
</dbReference>
<protein>
    <submittedName>
        <fullName evidence="1">Uncharacterized protein</fullName>
    </submittedName>
</protein>
<comment type="caution">
    <text evidence="1">The sequence shown here is derived from an EMBL/GenBank/DDBJ whole genome shotgun (WGS) entry which is preliminary data.</text>
</comment>
<gene>
    <name evidence="1" type="ORF">GOODEAATRI_006739</name>
</gene>
<name>A0ABV0PLF5_9TELE</name>
<evidence type="ECO:0000313" key="2">
    <source>
        <dbReference type="Proteomes" id="UP001476798"/>
    </source>
</evidence>